<dbReference type="Proteomes" id="UP001219525">
    <property type="component" value="Unassembled WGS sequence"/>
</dbReference>
<reference evidence="2" key="1">
    <citation type="submission" date="2023-03" db="EMBL/GenBank/DDBJ databases">
        <title>Massive genome expansion in bonnet fungi (Mycena s.s.) driven by repeated elements and novel gene families across ecological guilds.</title>
        <authorList>
            <consortium name="Lawrence Berkeley National Laboratory"/>
            <person name="Harder C.B."/>
            <person name="Miyauchi S."/>
            <person name="Viragh M."/>
            <person name="Kuo A."/>
            <person name="Thoen E."/>
            <person name="Andreopoulos B."/>
            <person name="Lu D."/>
            <person name="Skrede I."/>
            <person name="Drula E."/>
            <person name="Henrissat B."/>
            <person name="Morin E."/>
            <person name="Kohler A."/>
            <person name="Barry K."/>
            <person name="LaButti K."/>
            <person name="Morin E."/>
            <person name="Salamov A."/>
            <person name="Lipzen A."/>
            <person name="Mereny Z."/>
            <person name="Hegedus B."/>
            <person name="Baldrian P."/>
            <person name="Stursova M."/>
            <person name="Weitz H."/>
            <person name="Taylor A."/>
            <person name="Grigoriev I.V."/>
            <person name="Nagy L.G."/>
            <person name="Martin F."/>
            <person name="Kauserud H."/>
        </authorList>
    </citation>
    <scope>NUCLEOTIDE SEQUENCE</scope>
    <source>
        <strain evidence="2">9144</strain>
    </source>
</reference>
<evidence type="ECO:0000313" key="3">
    <source>
        <dbReference type="Proteomes" id="UP001219525"/>
    </source>
</evidence>
<keyword evidence="1" id="KW-0732">Signal</keyword>
<proteinExistence type="predicted"/>
<evidence type="ECO:0008006" key="4">
    <source>
        <dbReference type="Google" id="ProtNLM"/>
    </source>
</evidence>
<evidence type="ECO:0000313" key="2">
    <source>
        <dbReference type="EMBL" id="KAJ7208527.1"/>
    </source>
</evidence>
<comment type="caution">
    <text evidence="2">The sequence shown here is derived from an EMBL/GenBank/DDBJ whole genome shotgun (WGS) entry which is preliminary data.</text>
</comment>
<feature type="chain" id="PRO_5042232753" description="Secreted protein" evidence="1">
    <location>
        <begin position="22"/>
        <end position="100"/>
    </location>
</feature>
<dbReference type="AlphaFoldDB" id="A0AAD6Y9D7"/>
<gene>
    <name evidence="2" type="ORF">GGX14DRAFT_395678</name>
</gene>
<protein>
    <recommendedName>
        <fullName evidence="4">Secreted protein</fullName>
    </recommendedName>
</protein>
<accession>A0AAD6Y9D7</accession>
<keyword evidence="3" id="KW-1185">Reference proteome</keyword>
<feature type="signal peptide" evidence="1">
    <location>
        <begin position="1"/>
        <end position="21"/>
    </location>
</feature>
<name>A0AAD6Y9D7_9AGAR</name>
<dbReference type="EMBL" id="JARJCW010000033">
    <property type="protein sequence ID" value="KAJ7208527.1"/>
    <property type="molecule type" value="Genomic_DNA"/>
</dbReference>
<evidence type="ECO:0000256" key="1">
    <source>
        <dbReference type="SAM" id="SignalP"/>
    </source>
</evidence>
<sequence>MAASACLGLGLWWCHLRLLTSWIYCGRNAFVHFFVPEGQSAHAQFDYMPNIHIRCQAFHKWGCSSDTTRRAHWHGRKPAILPVELTPVYAALEGRRVLAA</sequence>
<organism evidence="2 3">
    <name type="scientific">Mycena pura</name>
    <dbReference type="NCBI Taxonomy" id="153505"/>
    <lineage>
        <taxon>Eukaryota</taxon>
        <taxon>Fungi</taxon>
        <taxon>Dikarya</taxon>
        <taxon>Basidiomycota</taxon>
        <taxon>Agaricomycotina</taxon>
        <taxon>Agaricomycetes</taxon>
        <taxon>Agaricomycetidae</taxon>
        <taxon>Agaricales</taxon>
        <taxon>Marasmiineae</taxon>
        <taxon>Mycenaceae</taxon>
        <taxon>Mycena</taxon>
    </lineage>
</organism>